<proteinExistence type="predicted"/>
<dbReference type="RefSeq" id="WP_047956831.1">
    <property type="nucleotide sequence ID" value="NZ_LDPG01000011.1"/>
</dbReference>
<dbReference type="AlphaFoldDB" id="A0A0J1HUT1"/>
<evidence type="ECO:0000256" key="2">
    <source>
        <dbReference type="ARBA" id="ARBA00022692"/>
    </source>
</evidence>
<evidence type="ECO:0000256" key="5">
    <source>
        <dbReference type="SAM" id="Phobius"/>
    </source>
</evidence>
<evidence type="ECO:0000256" key="1">
    <source>
        <dbReference type="ARBA" id="ARBA00004141"/>
    </source>
</evidence>
<comment type="subcellular location">
    <subcellularLocation>
        <location evidence="1">Membrane</location>
        <topology evidence="1">Multi-pass membrane protein</topology>
    </subcellularLocation>
</comment>
<feature type="transmembrane region" description="Helical" evidence="5">
    <location>
        <begin position="125"/>
        <end position="146"/>
    </location>
</feature>
<dbReference type="Proteomes" id="UP000035904">
    <property type="component" value="Unassembled WGS sequence"/>
</dbReference>
<evidence type="ECO:0000313" key="8">
    <source>
        <dbReference type="Proteomes" id="UP000035904"/>
    </source>
</evidence>
<protein>
    <submittedName>
        <fullName evidence="7">Membrane protein</fullName>
    </submittedName>
</protein>
<comment type="caution">
    <text evidence="7">The sequence shown here is derived from an EMBL/GenBank/DDBJ whole genome shotgun (WGS) entry which is preliminary data.</text>
</comment>
<organism evidence="7 8">
    <name type="scientific">Bacillus anthracis</name>
    <name type="common">anthrax bacterium</name>
    <dbReference type="NCBI Taxonomy" id="1392"/>
    <lineage>
        <taxon>Bacteria</taxon>
        <taxon>Bacillati</taxon>
        <taxon>Bacillota</taxon>
        <taxon>Bacilli</taxon>
        <taxon>Bacillales</taxon>
        <taxon>Bacillaceae</taxon>
        <taxon>Bacillus</taxon>
        <taxon>Bacillus cereus group</taxon>
    </lineage>
</organism>
<dbReference type="Pfam" id="PF04893">
    <property type="entry name" value="Yip1"/>
    <property type="match status" value="1"/>
</dbReference>
<feature type="transmembrane region" description="Helical" evidence="5">
    <location>
        <begin position="201"/>
        <end position="226"/>
    </location>
</feature>
<feature type="transmembrane region" description="Helical" evidence="5">
    <location>
        <begin position="92"/>
        <end position="113"/>
    </location>
</feature>
<dbReference type="InterPro" id="IPR006977">
    <property type="entry name" value="Yip1_dom"/>
</dbReference>
<feature type="transmembrane region" description="Helical" evidence="5">
    <location>
        <begin position="36"/>
        <end position="58"/>
    </location>
</feature>
<keyword evidence="2 5" id="KW-0812">Transmembrane</keyword>
<evidence type="ECO:0000256" key="3">
    <source>
        <dbReference type="ARBA" id="ARBA00022989"/>
    </source>
</evidence>
<keyword evidence="4 5" id="KW-0472">Membrane</keyword>
<evidence type="ECO:0000256" key="4">
    <source>
        <dbReference type="ARBA" id="ARBA00023136"/>
    </source>
</evidence>
<evidence type="ECO:0000259" key="6">
    <source>
        <dbReference type="Pfam" id="PF04893"/>
    </source>
</evidence>
<dbReference type="EMBL" id="LDPG01000011">
    <property type="protein sequence ID" value="KLV17462.1"/>
    <property type="molecule type" value="Genomic_DNA"/>
</dbReference>
<accession>A0A0J1HUT1</accession>
<name>A0A0J1HUT1_BACAN</name>
<reference evidence="7 8" key="1">
    <citation type="submission" date="2015-05" db="EMBL/GenBank/DDBJ databases">
        <title>Whole genome sequence and identification of bacterial endophytes from Costus igneus.</title>
        <authorList>
            <person name="Lee Y.P."/>
            <person name="Gan H.M."/>
            <person name="Eng W."/>
            <person name="Wheatley M.S."/>
            <person name="Caraballo A."/>
            <person name="Polter S."/>
            <person name="Savka M.A."/>
            <person name="Hudson A.O."/>
        </authorList>
    </citation>
    <scope>NUCLEOTIDE SEQUENCE [LARGE SCALE GENOMIC DNA]</scope>
    <source>
        <strain evidence="7 8">RIT375</strain>
    </source>
</reference>
<feature type="transmembrane region" description="Helical" evidence="5">
    <location>
        <begin position="166"/>
        <end position="189"/>
    </location>
</feature>
<dbReference type="GO" id="GO:0016020">
    <property type="term" value="C:membrane"/>
    <property type="evidence" value="ECO:0007669"/>
    <property type="project" value="UniProtKB-SubCell"/>
</dbReference>
<sequence length="232" mass="25300">MQTNVKTEEWKKKPSLLGMFTSPSLQFERMKTSEKIWGIFFLVALLQGLLGGLSKYVMYSSPEIVQMRTELGELAGKSTLTGEVISGIVSNFVGAMIGALFIAAIYKVFIVFFGNDTSYKTLLSVVTYTNIILTVGGLINTILSFIVGGGSTQYTGLGAILSEGTFTYGIGNAIEVFYIWNLVLIWLGLQITVGLSKVKAVIPIIILFIIKIGFLATIMVLIARFLPSVPMQ</sequence>
<feature type="domain" description="Yip1" evidence="6">
    <location>
        <begin position="18"/>
        <end position="215"/>
    </location>
</feature>
<gene>
    <name evidence="7" type="ORF">ABW01_16350</name>
</gene>
<dbReference type="PATRIC" id="fig|1392.242.peg.1142"/>
<keyword evidence="3 5" id="KW-1133">Transmembrane helix</keyword>
<evidence type="ECO:0000313" key="7">
    <source>
        <dbReference type="EMBL" id="KLV17462.1"/>
    </source>
</evidence>